<name>A0A8S3YHJ7_9EUPU</name>
<dbReference type="OrthoDB" id="6084619at2759"/>
<keyword evidence="1" id="KW-1133">Transmembrane helix</keyword>
<organism evidence="2 3">
    <name type="scientific">Candidula unifasciata</name>
    <dbReference type="NCBI Taxonomy" id="100452"/>
    <lineage>
        <taxon>Eukaryota</taxon>
        <taxon>Metazoa</taxon>
        <taxon>Spiralia</taxon>
        <taxon>Lophotrochozoa</taxon>
        <taxon>Mollusca</taxon>
        <taxon>Gastropoda</taxon>
        <taxon>Heterobranchia</taxon>
        <taxon>Euthyneura</taxon>
        <taxon>Panpulmonata</taxon>
        <taxon>Eupulmonata</taxon>
        <taxon>Stylommatophora</taxon>
        <taxon>Helicina</taxon>
        <taxon>Helicoidea</taxon>
        <taxon>Geomitridae</taxon>
        <taxon>Candidula</taxon>
    </lineage>
</organism>
<protein>
    <submittedName>
        <fullName evidence="2">Uncharacterized protein</fullName>
    </submittedName>
</protein>
<evidence type="ECO:0000313" key="3">
    <source>
        <dbReference type="Proteomes" id="UP000678393"/>
    </source>
</evidence>
<sequence>WNSATEVLIFNASTVSEKTLNSWFGTYKCRVSNNYQEVNVEFTISKKGIVAPKVAETGFELWWIAIIVAVLLIIIIILIIFCCIKRNYPGETYQLEKTELKHHLNPKEELLNQSFPEV</sequence>
<keyword evidence="1" id="KW-0812">Transmembrane</keyword>
<feature type="transmembrane region" description="Helical" evidence="1">
    <location>
        <begin position="61"/>
        <end position="84"/>
    </location>
</feature>
<dbReference type="Proteomes" id="UP000678393">
    <property type="component" value="Unassembled WGS sequence"/>
</dbReference>
<gene>
    <name evidence="2" type="ORF">CUNI_LOCUS2241</name>
</gene>
<feature type="non-terminal residue" evidence="2">
    <location>
        <position position="118"/>
    </location>
</feature>
<evidence type="ECO:0000256" key="1">
    <source>
        <dbReference type="SAM" id="Phobius"/>
    </source>
</evidence>
<keyword evidence="1" id="KW-0472">Membrane</keyword>
<reference evidence="2" key="1">
    <citation type="submission" date="2021-04" db="EMBL/GenBank/DDBJ databases">
        <authorList>
            <consortium name="Molecular Ecology Group"/>
        </authorList>
    </citation>
    <scope>NUCLEOTIDE SEQUENCE</scope>
</reference>
<dbReference type="EMBL" id="CAJHNH020000287">
    <property type="protein sequence ID" value="CAG5116683.1"/>
    <property type="molecule type" value="Genomic_DNA"/>
</dbReference>
<keyword evidence="3" id="KW-1185">Reference proteome</keyword>
<accession>A0A8S3YHJ7</accession>
<proteinExistence type="predicted"/>
<evidence type="ECO:0000313" key="2">
    <source>
        <dbReference type="EMBL" id="CAG5116683.1"/>
    </source>
</evidence>
<dbReference type="AlphaFoldDB" id="A0A8S3YHJ7"/>
<comment type="caution">
    <text evidence="2">The sequence shown here is derived from an EMBL/GenBank/DDBJ whole genome shotgun (WGS) entry which is preliminary data.</text>
</comment>